<evidence type="ECO:0000313" key="3">
    <source>
        <dbReference type="Proteomes" id="UP000243719"/>
    </source>
</evidence>
<reference evidence="3" key="1">
    <citation type="submission" date="2016-09" db="EMBL/GenBank/DDBJ databases">
        <authorList>
            <person name="Varghese N."/>
            <person name="Submissions S."/>
        </authorList>
    </citation>
    <scope>NUCLEOTIDE SEQUENCE [LARGE SCALE GENOMIC DNA]</scope>
    <source>
        <strain evidence="3">JS23</strain>
    </source>
</reference>
<feature type="domain" description="Dit-like phage tail protein N-terminal" evidence="1">
    <location>
        <begin position="20"/>
        <end position="154"/>
    </location>
</feature>
<evidence type="ECO:0000313" key="2">
    <source>
        <dbReference type="EMBL" id="SDV49076.1"/>
    </source>
</evidence>
<organism evidence="2 3">
    <name type="scientific">Chitinasiproducens palmae</name>
    <dbReference type="NCBI Taxonomy" id="1770053"/>
    <lineage>
        <taxon>Bacteria</taxon>
        <taxon>Pseudomonadati</taxon>
        <taxon>Pseudomonadota</taxon>
        <taxon>Betaproteobacteria</taxon>
        <taxon>Burkholderiales</taxon>
        <taxon>Burkholderiaceae</taxon>
        <taxon>Chitinasiproducens</taxon>
    </lineage>
</organism>
<evidence type="ECO:0000259" key="1">
    <source>
        <dbReference type="Pfam" id="PF21821"/>
    </source>
</evidence>
<sequence length="192" mass="20371">MGILEQIGISQSKSIGGIVFQAVLEEQHNDEIQITDHPVERGAVVSDHSYKRPCQVTIKCAWSNSSLGGISALINSFKGGSLIGSDYVSGIYSQLLALQESREPFEITTSSRRYANMLMSSLGLTKDKTSSEAIMVTLTCREILIVETKAATLPPKAAQANPAATGQIENAGTKQVTAATPADSGAVSKANW</sequence>
<dbReference type="STRING" id="1770053.SAMN05216551_10746"/>
<dbReference type="RefSeq" id="WP_091908709.1">
    <property type="nucleotide sequence ID" value="NZ_FNLO01000007.1"/>
</dbReference>
<dbReference type="EMBL" id="FNLO01000007">
    <property type="protein sequence ID" value="SDV49076.1"/>
    <property type="molecule type" value="Genomic_DNA"/>
</dbReference>
<protein>
    <recommendedName>
        <fullName evidence="1">Dit-like phage tail protein N-terminal domain-containing protein</fullName>
    </recommendedName>
</protein>
<dbReference type="Proteomes" id="UP000243719">
    <property type="component" value="Unassembled WGS sequence"/>
</dbReference>
<name>A0A1H2PQL6_9BURK</name>
<keyword evidence="3" id="KW-1185">Reference proteome</keyword>
<dbReference type="AlphaFoldDB" id="A0A1H2PQL6"/>
<dbReference type="Pfam" id="PF21821">
    <property type="entry name" value="Dit_like"/>
    <property type="match status" value="1"/>
</dbReference>
<proteinExistence type="predicted"/>
<accession>A0A1H2PQL6</accession>
<dbReference type="OrthoDB" id="9814225at2"/>
<dbReference type="InterPro" id="IPR048494">
    <property type="entry name" value="Dit-like_N"/>
</dbReference>
<gene>
    <name evidence="2" type="ORF">SAMN05216551_10746</name>
</gene>